<dbReference type="RefSeq" id="WP_377124843.1">
    <property type="nucleotide sequence ID" value="NZ_JBHRSD010000022.1"/>
</dbReference>
<keyword evidence="2" id="KW-0732">Signal</keyword>
<dbReference type="SUPFAM" id="SSF53474">
    <property type="entry name" value="alpha/beta-Hydrolases"/>
    <property type="match status" value="1"/>
</dbReference>
<dbReference type="PANTHER" id="PTHR42776:SF27">
    <property type="entry name" value="DIPEPTIDYL PEPTIDASE FAMILY MEMBER 6"/>
    <property type="match status" value="1"/>
</dbReference>
<evidence type="ECO:0000259" key="3">
    <source>
        <dbReference type="Pfam" id="PF00326"/>
    </source>
</evidence>
<dbReference type="EMBL" id="JBHRSD010000022">
    <property type="protein sequence ID" value="MFC3033398.1"/>
    <property type="molecule type" value="Genomic_DNA"/>
</dbReference>
<dbReference type="Gene3D" id="3.40.50.1820">
    <property type="entry name" value="alpha/beta hydrolase"/>
    <property type="match status" value="1"/>
</dbReference>
<evidence type="ECO:0000256" key="1">
    <source>
        <dbReference type="ARBA" id="ARBA00022801"/>
    </source>
</evidence>
<feature type="signal peptide" evidence="2">
    <location>
        <begin position="1"/>
        <end position="19"/>
    </location>
</feature>
<feature type="domain" description="Peptidase S9 prolyl oligopeptidase catalytic" evidence="3">
    <location>
        <begin position="439"/>
        <end position="650"/>
    </location>
</feature>
<dbReference type="InterPro" id="IPR001375">
    <property type="entry name" value="Peptidase_S9_cat"/>
</dbReference>
<organism evidence="4 5">
    <name type="scientific">Pseudoalteromonas fenneropenaei</name>
    <dbReference type="NCBI Taxonomy" id="1737459"/>
    <lineage>
        <taxon>Bacteria</taxon>
        <taxon>Pseudomonadati</taxon>
        <taxon>Pseudomonadota</taxon>
        <taxon>Gammaproteobacteria</taxon>
        <taxon>Alteromonadales</taxon>
        <taxon>Pseudoalteromonadaceae</taxon>
        <taxon>Pseudoalteromonas</taxon>
    </lineage>
</organism>
<dbReference type="PANTHER" id="PTHR42776">
    <property type="entry name" value="SERINE PEPTIDASE S9 FAMILY MEMBER"/>
    <property type="match status" value="1"/>
</dbReference>
<reference evidence="5" key="1">
    <citation type="journal article" date="2019" name="Int. J. Syst. Evol. Microbiol.">
        <title>The Global Catalogue of Microorganisms (GCM) 10K type strain sequencing project: providing services to taxonomists for standard genome sequencing and annotation.</title>
        <authorList>
            <consortium name="The Broad Institute Genomics Platform"/>
            <consortium name="The Broad Institute Genome Sequencing Center for Infectious Disease"/>
            <person name="Wu L."/>
            <person name="Ma J."/>
        </authorList>
    </citation>
    <scope>NUCLEOTIDE SEQUENCE [LARGE SCALE GENOMIC DNA]</scope>
    <source>
        <strain evidence="5">KCTC 42730</strain>
    </source>
</reference>
<sequence>MEWSKLLLAASLASSSAFAVPADPKLVEIFSHSETMKMAKLSPDGKFLALAFNYQDETAIGVLSLPELKSVSSTKLGGPSTMGPFFWANDNRLVSQVMEKRGWLSAPVTYGEYYAFDYNGKRGKLIYGARAGEMQTGSRIKKAQSTEGWGELVDPLYEDSDYILLSSTPWSTDLSALPELIKVNVKTGAQRGFGKKAPIPHGQFILDNNKEPLLVSGRDKLNNIRTYLYKADNNSWQELNTLPEMNPLAVTDDNRYVWVLARTTKDKSGLYKLDTQTSTLAEVFTDSEYDVASAVYSSDTNQVIALTLASPTPTYIVIDNKHPEAQLLKDLIATFPGEEVTIFNRTEDGSQVLVLIGSDISDGVLYLYNTKKNTIRELYTFRAATKQLPLAQTESFTFTTSDKLTVQSYFTPARQDLAGKKQKMVVLVHGGPHGIRDTWSFDPEVHLLSQHGYNVLRVNYRGSGGFGQSFEEAGYRQWGNAIQRDISEAVAWTIKNKGVSKDHICIMGASFGGYSAIMNPILNPDLYQCAVANVGVYDLAMMYNEGDIPRMRTGKAYLEEVIGRDEAELAAYSPVNHVEKLNIPLFLAHGEKDQRAPVEHYEALTKALDKAGKPYESLVEAKEGHGFYNEQIRGNYYIQVLNFLDKHLKDE</sequence>
<dbReference type="SUPFAM" id="SSF82171">
    <property type="entry name" value="DPP6 N-terminal domain-like"/>
    <property type="match status" value="1"/>
</dbReference>
<protein>
    <submittedName>
        <fullName evidence="4">Alpha/beta hydrolase family protein</fullName>
        <ecNumber evidence="4">3.4.-.-</ecNumber>
    </submittedName>
</protein>
<evidence type="ECO:0000256" key="2">
    <source>
        <dbReference type="SAM" id="SignalP"/>
    </source>
</evidence>
<evidence type="ECO:0000313" key="5">
    <source>
        <dbReference type="Proteomes" id="UP001595453"/>
    </source>
</evidence>
<proteinExistence type="predicted"/>
<dbReference type="InterPro" id="IPR029058">
    <property type="entry name" value="AB_hydrolase_fold"/>
</dbReference>
<comment type="caution">
    <text evidence="4">The sequence shown here is derived from an EMBL/GenBank/DDBJ whole genome shotgun (WGS) entry which is preliminary data.</text>
</comment>
<evidence type="ECO:0000313" key="4">
    <source>
        <dbReference type="EMBL" id="MFC3033398.1"/>
    </source>
</evidence>
<feature type="chain" id="PRO_5046830688" evidence="2">
    <location>
        <begin position="20"/>
        <end position="651"/>
    </location>
</feature>
<dbReference type="GO" id="GO:0016787">
    <property type="term" value="F:hydrolase activity"/>
    <property type="evidence" value="ECO:0007669"/>
    <property type="project" value="UniProtKB-KW"/>
</dbReference>
<dbReference type="EC" id="3.4.-.-" evidence="4"/>
<dbReference type="Proteomes" id="UP001595453">
    <property type="component" value="Unassembled WGS sequence"/>
</dbReference>
<keyword evidence="5" id="KW-1185">Reference proteome</keyword>
<gene>
    <name evidence="4" type="ORF">ACFOEE_12795</name>
</gene>
<accession>A0ABV7CLL6</accession>
<dbReference type="Pfam" id="PF00326">
    <property type="entry name" value="Peptidase_S9"/>
    <property type="match status" value="1"/>
</dbReference>
<keyword evidence="1 4" id="KW-0378">Hydrolase</keyword>
<name>A0ABV7CLL6_9GAMM</name>